<dbReference type="CDD" id="cd00130">
    <property type="entry name" value="PAS"/>
    <property type="match status" value="1"/>
</dbReference>
<dbReference type="InterPro" id="IPR000700">
    <property type="entry name" value="PAS-assoc_C"/>
</dbReference>
<dbReference type="EMBL" id="FR695868">
    <property type="protein sequence ID" value="CBX28603.1"/>
    <property type="molecule type" value="Genomic_DNA"/>
</dbReference>
<accession>E1YDF9</accession>
<proteinExistence type="predicted"/>
<dbReference type="InterPro" id="IPR005467">
    <property type="entry name" value="His_kinase_dom"/>
</dbReference>
<evidence type="ECO:0000259" key="10">
    <source>
        <dbReference type="PROSITE" id="PS50113"/>
    </source>
</evidence>
<dbReference type="SUPFAM" id="SSF47384">
    <property type="entry name" value="Homodimeric domain of signal transducing histidine kinase"/>
    <property type="match status" value="1"/>
</dbReference>
<dbReference type="InterPro" id="IPR004358">
    <property type="entry name" value="Sig_transdc_His_kin-like_C"/>
</dbReference>
<evidence type="ECO:0000256" key="1">
    <source>
        <dbReference type="ARBA" id="ARBA00000085"/>
    </source>
</evidence>
<sequence length="491" mass="54900">MITEAVVQTNYTPGILVVDDEVRIRDACRLVLEDCGYGVCVAATGAEGLELIRDRHFDIILLDLMMPEMSGFDVLAKVKALHPDTVIIVITGYATLEHSLDAMKKGAFDFIPKPFTPEHLRATIAKAIYYTQTLRDIADTRSRLRTLVNRISDGVMCTNHENRVVLANPAFLRMIGCSAESVIGSSTDEFINIARIREIIKETLNVNDSRALELTEEIPVNRHSRSEEIILNVRCTPFRDRTGRNIGVITVLHDITALKKMDRMKSEFVSTVSHEIRSPMNSVLMQIQVILDGLAGELTEKQRDILTRAYRKVENLAQMTTELLDLARIESGLITLEREPVAMADVIRDQVAFYLPLAASASIGMDIDISQELPPVLANRRNMEEVLSNLITNAIKYSPGGGRITVSASIANDYLHIRVKDTGMGISAEDQHRIFERFYRVKDKKTRYINGTGLGLVIVKSILESHQGRIKIESQEGEGSTFSFFLPILTD</sequence>
<keyword evidence="3 6" id="KW-0597">Phosphoprotein</keyword>
<feature type="domain" description="Response regulatory" evidence="8">
    <location>
        <begin position="14"/>
        <end position="128"/>
    </location>
</feature>
<feature type="domain" description="PAS" evidence="9">
    <location>
        <begin position="140"/>
        <end position="186"/>
    </location>
</feature>
<dbReference type="InterPro" id="IPR003594">
    <property type="entry name" value="HATPase_dom"/>
</dbReference>
<dbReference type="Pfam" id="PF00512">
    <property type="entry name" value="HisKA"/>
    <property type="match status" value="1"/>
</dbReference>
<dbReference type="GO" id="GO:0009927">
    <property type="term" value="F:histidine phosphotransfer kinase activity"/>
    <property type="evidence" value="ECO:0007669"/>
    <property type="project" value="TreeGrafter"/>
</dbReference>
<dbReference type="GO" id="GO:0000155">
    <property type="term" value="F:phosphorelay sensor kinase activity"/>
    <property type="evidence" value="ECO:0007669"/>
    <property type="project" value="InterPro"/>
</dbReference>
<evidence type="ECO:0000256" key="2">
    <source>
        <dbReference type="ARBA" id="ARBA00012438"/>
    </source>
</evidence>
<evidence type="ECO:0000256" key="4">
    <source>
        <dbReference type="ARBA" id="ARBA00022679"/>
    </source>
</evidence>
<evidence type="ECO:0000259" key="7">
    <source>
        <dbReference type="PROSITE" id="PS50109"/>
    </source>
</evidence>
<evidence type="ECO:0000259" key="8">
    <source>
        <dbReference type="PROSITE" id="PS50110"/>
    </source>
</evidence>
<dbReference type="Gene3D" id="3.30.450.20">
    <property type="entry name" value="PAS domain"/>
    <property type="match status" value="1"/>
</dbReference>
<dbReference type="InterPro" id="IPR003661">
    <property type="entry name" value="HisK_dim/P_dom"/>
</dbReference>
<dbReference type="PROSITE" id="PS50112">
    <property type="entry name" value="PAS"/>
    <property type="match status" value="1"/>
</dbReference>
<comment type="catalytic activity">
    <reaction evidence="1">
        <text>ATP + protein L-histidine = ADP + protein N-phospho-L-histidine.</text>
        <dbReference type="EC" id="2.7.13.3"/>
    </reaction>
</comment>
<feature type="modified residue" description="4-aspartylphosphate" evidence="6">
    <location>
        <position position="63"/>
    </location>
</feature>
<dbReference type="Gene3D" id="3.40.50.2300">
    <property type="match status" value="1"/>
</dbReference>
<dbReference type="NCBIfam" id="TIGR00229">
    <property type="entry name" value="sensory_box"/>
    <property type="match status" value="1"/>
</dbReference>
<dbReference type="Pfam" id="PF13426">
    <property type="entry name" value="PAS_9"/>
    <property type="match status" value="1"/>
</dbReference>
<gene>
    <name evidence="11" type="ORF">N47_G39270</name>
</gene>
<dbReference type="PANTHER" id="PTHR43047:SF72">
    <property type="entry name" value="OSMOSENSING HISTIDINE PROTEIN KINASE SLN1"/>
    <property type="match status" value="1"/>
</dbReference>
<reference evidence="11" key="1">
    <citation type="journal article" date="2011" name="Environ. Microbiol.">
        <title>Genomic insights into the metabolic potential of the polycyclic aromatic hydrocarbon degrading sulfate-reducing Deltaproteobacterium N47.</title>
        <authorList>
            <person name="Bergmann F."/>
            <person name="Selesi D."/>
            <person name="Weinmaier T."/>
            <person name="Tischler P."/>
            <person name="Rattei T."/>
            <person name="Meckenstock R.U."/>
        </authorList>
    </citation>
    <scope>NUCLEOTIDE SEQUENCE</scope>
</reference>
<dbReference type="SMART" id="SM00448">
    <property type="entry name" value="REC"/>
    <property type="match status" value="1"/>
</dbReference>
<evidence type="ECO:0000256" key="3">
    <source>
        <dbReference type="ARBA" id="ARBA00022553"/>
    </source>
</evidence>
<keyword evidence="4" id="KW-0808">Transferase</keyword>
<evidence type="ECO:0000313" key="11">
    <source>
        <dbReference type="EMBL" id="CBX28603.1"/>
    </source>
</evidence>
<dbReference type="PANTHER" id="PTHR43047">
    <property type="entry name" value="TWO-COMPONENT HISTIDINE PROTEIN KINASE"/>
    <property type="match status" value="1"/>
</dbReference>
<dbReference type="InterPro" id="IPR036097">
    <property type="entry name" value="HisK_dim/P_sf"/>
</dbReference>
<dbReference type="GO" id="GO:0005886">
    <property type="term" value="C:plasma membrane"/>
    <property type="evidence" value="ECO:0007669"/>
    <property type="project" value="TreeGrafter"/>
</dbReference>
<dbReference type="SMART" id="SM00387">
    <property type="entry name" value="HATPase_c"/>
    <property type="match status" value="1"/>
</dbReference>
<keyword evidence="5" id="KW-0418">Kinase</keyword>
<evidence type="ECO:0000256" key="6">
    <source>
        <dbReference type="PROSITE-ProRule" id="PRU00169"/>
    </source>
</evidence>
<dbReference type="Pfam" id="PF00072">
    <property type="entry name" value="Response_reg"/>
    <property type="match status" value="1"/>
</dbReference>
<dbReference type="InterPro" id="IPR001789">
    <property type="entry name" value="Sig_transdc_resp-reg_receiver"/>
</dbReference>
<dbReference type="SUPFAM" id="SSF55874">
    <property type="entry name" value="ATPase domain of HSP90 chaperone/DNA topoisomerase II/histidine kinase"/>
    <property type="match status" value="1"/>
</dbReference>
<evidence type="ECO:0000259" key="9">
    <source>
        <dbReference type="PROSITE" id="PS50112"/>
    </source>
</evidence>
<dbReference type="InterPro" id="IPR036890">
    <property type="entry name" value="HATPase_C_sf"/>
</dbReference>
<dbReference type="InterPro" id="IPR011006">
    <property type="entry name" value="CheY-like_superfamily"/>
</dbReference>
<dbReference type="InterPro" id="IPR000014">
    <property type="entry name" value="PAS"/>
</dbReference>
<dbReference type="SMART" id="SM00091">
    <property type="entry name" value="PAS"/>
    <property type="match status" value="1"/>
</dbReference>
<dbReference type="Pfam" id="PF02518">
    <property type="entry name" value="HATPase_c"/>
    <property type="match status" value="1"/>
</dbReference>
<dbReference type="PROSITE" id="PS50109">
    <property type="entry name" value="HIS_KIN"/>
    <property type="match status" value="1"/>
</dbReference>
<dbReference type="SMART" id="SM00388">
    <property type="entry name" value="HisKA"/>
    <property type="match status" value="1"/>
</dbReference>
<dbReference type="PROSITE" id="PS50113">
    <property type="entry name" value="PAC"/>
    <property type="match status" value="1"/>
</dbReference>
<dbReference type="PRINTS" id="PR00344">
    <property type="entry name" value="BCTRLSENSOR"/>
</dbReference>
<feature type="domain" description="PAC" evidence="10">
    <location>
        <begin position="214"/>
        <end position="267"/>
    </location>
</feature>
<dbReference type="Gene3D" id="1.10.287.130">
    <property type="match status" value="1"/>
</dbReference>
<dbReference type="InterPro" id="IPR035965">
    <property type="entry name" value="PAS-like_dom_sf"/>
</dbReference>
<feature type="domain" description="Histidine kinase" evidence="7">
    <location>
        <begin position="271"/>
        <end position="490"/>
    </location>
</feature>
<dbReference type="SUPFAM" id="SSF52172">
    <property type="entry name" value="CheY-like"/>
    <property type="match status" value="1"/>
</dbReference>
<dbReference type="CDD" id="cd00082">
    <property type="entry name" value="HisKA"/>
    <property type="match status" value="1"/>
</dbReference>
<dbReference type="Gene3D" id="3.30.565.10">
    <property type="entry name" value="Histidine kinase-like ATPase, C-terminal domain"/>
    <property type="match status" value="1"/>
</dbReference>
<organism evidence="11">
    <name type="scientific">uncultured Desulfobacterium sp</name>
    <dbReference type="NCBI Taxonomy" id="201089"/>
    <lineage>
        <taxon>Bacteria</taxon>
        <taxon>Pseudomonadati</taxon>
        <taxon>Thermodesulfobacteriota</taxon>
        <taxon>Desulfobacteria</taxon>
        <taxon>Desulfobacterales</taxon>
        <taxon>Desulfobacteriaceae</taxon>
        <taxon>Desulfobacterium</taxon>
        <taxon>environmental samples</taxon>
    </lineage>
</organism>
<dbReference type="FunFam" id="3.30.565.10:FF:000006">
    <property type="entry name" value="Sensor histidine kinase WalK"/>
    <property type="match status" value="1"/>
</dbReference>
<name>E1YDF9_9BACT</name>
<dbReference type="PROSITE" id="PS50110">
    <property type="entry name" value="RESPONSE_REGULATORY"/>
    <property type="match status" value="1"/>
</dbReference>
<dbReference type="AlphaFoldDB" id="E1YDF9"/>
<evidence type="ECO:0000256" key="5">
    <source>
        <dbReference type="ARBA" id="ARBA00022777"/>
    </source>
</evidence>
<dbReference type="EC" id="2.7.13.3" evidence="2"/>
<dbReference type="SUPFAM" id="SSF55785">
    <property type="entry name" value="PYP-like sensor domain (PAS domain)"/>
    <property type="match status" value="1"/>
</dbReference>
<protein>
    <recommendedName>
        <fullName evidence="2">histidine kinase</fullName>
        <ecNumber evidence="2">2.7.13.3</ecNumber>
    </recommendedName>
</protein>
<dbReference type="CDD" id="cd00075">
    <property type="entry name" value="HATPase"/>
    <property type="match status" value="1"/>
</dbReference>